<comment type="similarity">
    <text evidence="1">Belongs to the DprA/Smf family.</text>
</comment>
<dbReference type="GO" id="GO:0009294">
    <property type="term" value="P:DNA-mediated transformation"/>
    <property type="evidence" value="ECO:0007669"/>
    <property type="project" value="InterPro"/>
</dbReference>
<proteinExistence type="inferred from homology"/>
<dbReference type="InterPro" id="IPR003488">
    <property type="entry name" value="DprA"/>
</dbReference>
<dbReference type="NCBIfam" id="TIGR00732">
    <property type="entry name" value="dprA"/>
    <property type="match status" value="1"/>
</dbReference>
<dbReference type="InterPro" id="IPR041614">
    <property type="entry name" value="DprA_WH"/>
</dbReference>
<comment type="caution">
    <text evidence="4">The sequence shown here is derived from an EMBL/GenBank/DDBJ whole genome shotgun (WGS) entry which is preliminary data.</text>
</comment>
<dbReference type="Proteomes" id="UP000273158">
    <property type="component" value="Unassembled WGS sequence"/>
</dbReference>
<dbReference type="Gene3D" id="1.10.10.10">
    <property type="entry name" value="Winged helix-like DNA-binding domain superfamily/Winged helix DNA-binding domain"/>
    <property type="match status" value="1"/>
</dbReference>
<feature type="domain" description="Smf/DprA SLOG" evidence="2">
    <location>
        <begin position="101"/>
        <end position="313"/>
    </location>
</feature>
<dbReference type="InterPro" id="IPR036388">
    <property type="entry name" value="WH-like_DNA-bd_sf"/>
</dbReference>
<sequence length="385" mass="38905">MSFDPLAGLPDDTARRDALARARLSALSEPGDGVLGALVAALGAEDALEAALSDADDAAAVAGAAADLEATAVVEGRRRWAPRRGETARVLDDAARTGVVLVTPQHPHWPVRIDDLGPHAPLCLWVRGETSAVRADVAVAIVGARAATGYGEHVAGELAASLAPDGVAVVSGAAYGIDGAAHRAALGAGGVTVAFLAGGVDRAYPAGHQDLLRRIVTTGGAVVGEVPCGSAPTKWRFLARNRLIAAASDATVVVEAGWRSGSLNTASHAASIGRPLGAVPGAITSATSAGCHRLLRTHDAVCITGADDVREMLGIGGEPVGVSVAGDGLLVRVLDALSIRSPRGVDDVARRSGLSPQEVQSTLGLLRLEGAVSASDDGWTALPRR</sequence>
<evidence type="ECO:0000256" key="1">
    <source>
        <dbReference type="ARBA" id="ARBA00006525"/>
    </source>
</evidence>
<dbReference type="InterPro" id="IPR057666">
    <property type="entry name" value="DrpA_SLOG"/>
</dbReference>
<dbReference type="Pfam" id="PF02481">
    <property type="entry name" value="DNA_processg_A"/>
    <property type="match status" value="1"/>
</dbReference>
<gene>
    <name evidence="4" type="ORF">C7474_1464</name>
</gene>
<evidence type="ECO:0000259" key="3">
    <source>
        <dbReference type="Pfam" id="PF17782"/>
    </source>
</evidence>
<accession>A0A498C171</accession>
<organism evidence="4 5">
    <name type="scientific">Microbacterium telephonicum</name>
    <dbReference type="NCBI Taxonomy" id="1714841"/>
    <lineage>
        <taxon>Bacteria</taxon>
        <taxon>Bacillati</taxon>
        <taxon>Actinomycetota</taxon>
        <taxon>Actinomycetes</taxon>
        <taxon>Micrococcales</taxon>
        <taxon>Microbacteriaceae</taxon>
        <taxon>Microbacterium</taxon>
    </lineage>
</organism>
<keyword evidence="5" id="KW-1185">Reference proteome</keyword>
<reference evidence="4 5" key="1">
    <citation type="journal article" date="2015" name="Stand. Genomic Sci.">
        <title>Genomic Encyclopedia of Bacterial and Archaeal Type Strains, Phase III: the genomes of soil and plant-associated and newly described type strains.</title>
        <authorList>
            <person name="Whitman W.B."/>
            <person name="Woyke T."/>
            <person name="Klenk H.P."/>
            <person name="Zhou Y."/>
            <person name="Lilburn T.G."/>
            <person name="Beck B.J."/>
            <person name="De Vos P."/>
            <person name="Vandamme P."/>
            <person name="Eisen J.A."/>
            <person name="Garrity G."/>
            <person name="Hugenholtz P."/>
            <person name="Kyrpides N.C."/>
        </authorList>
    </citation>
    <scope>NUCLEOTIDE SEQUENCE [LARGE SCALE GENOMIC DNA]</scope>
    <source>
        <strain evidence="4 5">S2T63</strain>
    </source>
</reference>
<name>A0A498C171_9MICO</name>
<dbReference type="SUPFAM" id="SSF102405">
    <property type="entry name" value="MCP/YpsA-like"/>
    <property type="match status" value="1"/>
</dbReference>
<dbReference type="PANTHER" id="PTHR43022:SF1">
    <property type="entry name" value="PROTEIN SMF"/>
    <property type="match status" value="1"/>
</dbReference>
<evidence type="ECO:0000313" key="4">
    <source>
        <dbReference type="EMBL" id="RLK49322.1"/>
    </source>
</evidence>
<dbReference type="AlphaFoldDB" id="A0A498C171"/>
<dbReference type="PANTHER" id="PTHR43022">
    <property type="entry name" value="PROTEIN SMF"/>
    <property type="match status" value="1"/>
</dbReference>
<dbReference type="Pfam" id="PF17782">
    <property type="entry name" value="WHD_DprA"/>
    <property type="match status" value="1"/>
</dbReference>
<evidence type="ECO:0000313" key="5">
    <source>
        <dbReference type="Proteomes" id="UP000273158"/>
    </source>
</evidence>
<dbReference type="EMBL" id="RCDB01000002">
    <property type="protein sequence ID" value="RLK49322.1"/>
    <property type="molecule type" value="Genomic_DNA"/>
</dbReference>
<evidence type="ECO:0000259" key="2">
    <source>
        <dbReference type="Pfam" id="PF02481"/>
    </source>
</evidence>
<dbReference type="OrthoDB" id="9785707at2"/>
<protein>
    <submittedName>
        <fullName evidence="4">DNA protecting protein DprA</fullName>
    </submittedName>
</protein>
<dbReference type="Gene3D" id="3.40.50.450">
    <property type="match status" value="1"/>
</dbReference>
<feature type="domain" description="DprA winged helix" evidence="3">
    <location>
        <begin position="330"/>
        <end position="376"/>
    </location>
</feature>
<dbReference type="RefSeq" id="WP_121058449.1">
    <property type="nucleotide sequence ID" value="NZ_RCDB01000002.1"/>
</dbReference>